<evidence type="ECO:0000259" key="3">
    <source>
        <dbReference type="SMART" id="SM00849"/>
    </source>
</evidence>
<dbReference type="SMART" id="SM00849">
    <property type="entry name" value="Lactamase_B"/>
    <property type="match status" value="1"/>
</dbReference>
<dbReference type="SUPFAM" id="SSF56281">
    <property type="entry name" value="Metallo-hydrolase/oxidoreductase"/>
    <property type="match status" value="1"/>
</dbReference>
<proteinExistence type="inferred from homology"/>
<keyword evidence="2" id="KW-0732">Signal</keyword>
<dbReference type="Pfam" id="PF00753">
    <property type="entry name" value="Lactamase_B"/>
    <property type="match status" value="1"/>
</dbReference>
<dbReference type="CDD" id="cd16282">
    <property type="entry name" value="metallo-hydrolase-like_MBL-fold"/>
    <property type="match status" value="1"/>
</dbReference>
<comment type="caution">
    <text evidence="4">The sequence shown here is derived from an EMBL/GenBank/DDBJ whole genome shotgun (WGS) entry which is preliminary data.</text>
</comment>
<dbReference type="EMBL" id="ANAH02000022">
    <property type="protein sequence ID" value="EPX58754.1"/>
    <property type="molecule type" value="Genomic_DNA"/>
</dbReference>
<dbReference type="InterPro" id="IPR050855">
    <property type="entry name" value="NDM-1-like"/>
</dbReference>
<dbReference type="GO" id="GO:0017001">
    <property type="term" value="P:antibiotic catabolic process"/>
    <property type="evidence" value="ECO:0007669"/>
    <property type="project" value="UniProtKB-ARBA"/>
</dbReference>
<name>S9QBR2_CYSF2</name>
<dbReference type="PANTHER" id="PTHR42951">
    <property type="entry name" value="METALLO-BETA-LACTAMASE DOMAIN-CONTAINING"/>
    <property type="match status" value="1"/>
</dbReference>
<protein>
    <submittedName>
        <fullName evidence="4">Beta-lactamase domain protein</fullName>
    </submittedName>
</protein>
<feature type="signal peptide" evidence="2">
    <location>
        <begin position="1"/>
        <end position="22"/>
    </location>
</feature>
<dbReference type="Gene3D" id="3.60.15.10">
    <property type="entry name" value="Ribonuclease Z/Hydroxyacylglutathione hydrolase-like"/>
    <property type="match status" value="1"/>
</dbReference>
<dbReference type="AlphaFoldDB" id="S9QBR2"/>
<feature type="chain" id="PRO_5004554844" evidence="2">
    <location>
        <begin position="23"/>
        <end position="326"/>
    </location>
</feature>
<evidence type="ECO:0000256" key="2">
    <source>
        <dbReference type="SAM" id="SignalP"/>
    </source>
</evidence>
<gene>
    <name evidence="4" type="ORF">D187_003715</name>
</gene>
<accession>S9QBR2</accession>
<evidence type="ECO:0000256" key="1">
    <source>
        <dbReference type="ARBA" id="ARBA00005250"/>
    </source>
</evidence>
<keyword evidence="5" id="KW-1185">Reference proteome</keyword>
<evidence type="ECO:0000313" key="5">
    <source>
        <dbReference type="Proteomes" id="UP000011682"/>
    </source>
</evidence>
<dbReference type="InterPro" id="IPR036866">
    <property type="entry name" value="RibonucZ/Hydroxyglut_hydro"/>
</dbReference>
<evidence type="ECO:0000313" key="4">
    <source>
        <dbReference type="EMBL" id="EPX58754.1"/>
    </source>
</evidence>
<sequence length="326" mass="35589">MSIRTRVVLALSSLLLAPLARAEPPPSAQPVIHEDQLKKLGEQRLPDPLVRVDQLKKISAHVSIIPDGGVPLVPNVGFILGDKALLVVDTGLGARNGAAVARVAKRLADKRRIYLVTTHAHPEHDLGAQAFPANITMIRSEGEEKDIAESGLSLAQMFSRMSPVNAELLKDARFREADITFQDTLDLDLGALRVRLLAFGPNHTRGDTGVWIEADRVLFSGDVAMQYTAAFASPSSTFAHWRKTLDEVEALKPSIIVPSHGPVGGLEFVAGYRDFFTSIQERTVAAKKAGRTVDQAVAEITKDLSSRYLDPMRLDWAIRAAYAEFN</sequence>
<comment type="similarity">
    <text evidence="1">Belongs to the metallo-beta-lactamase superfamily. Class-B beta-lactamase family.</text>
</comment>
<organism evidence="4 5">
    <name type="scientific">Cystobacter fuscus (strain ATCC 25194 / DSM 2262 / NBRC 100088 / M29)</name>
    <dbReference type="NCBI Taxonomy" id="1242864"/>
    <lineage>
        <taxon>Bacteria</taxon>
        <taxon>Pseudomonadati</taxon>
        <taxon>Myxococcota</taxon>
        <taxon>Myxococcia</taxon>
        <taxon>Myxococcales</taxon>
        <taxon>Cystobacterineae</taxon>
        <taxon>Archangiaceae</taxon>
        <taxon>Cystobacter</taxon>
    </lineage>
</organism>
<dbReference type="RefSeq" id="WP_002632421.1">
    <property type="nucleotide sequence ID" value="NZ_ANAH02000022.1"/>
</dbReference>
<dbReference type="InterPro" id="IPR001279">
    <property type="entry name" value="Metallo-B-lactamas"/>
</dbReference>
<dbReference type="Proteomes" id="UP000011682">
    <property type="component" value="Unassembled WGS sequence"/>
</dbReference>
<reference evidence="4" key="1">
    <citation type="submission" date="2013-05" db="EMBL/GenBank/DDBJ databases">
        <title>Genome assembly of Cystobacter fuscus DSM 2262.</title>
        <authorList>
            <person name="Sharma G."/>
            <person name="Khatri I."/>
            <person name="Kaur C."/>
            <person name="Mayilraj S."/>
            <person name="Subramanian S."/>
        </authorList>
    </citation>
    <scope>NUCLEOTIDE SEQUENCE [LARGE SCALE GENOMIC DNA]</scope>
    <source>
        <strain evidence="4">DSM 2262</strain>
    </source>
</reference>
<dbReference type="PANTHER" id="PTHR42951:SF4">
    <property type="entry name" value="ACYL-COENZYME A THIOESTERASE MBLAC2"/>
    <property type="match status" value="1"/>
</dbReference>
<dbReference type="eggNOG" id="COG0491">
    <property type="taxonomic scope" value="Bacteria"/>
</dbReference>
<feature type="domain" description="Metallo-beta-lactamase" evidence="3">
    <location>
        <begin position="73"/>
        <end position="260"/>
    </location>
</feature>